<dbReference type="PROSITE" id="PS50089">
    <property type="entry name" value="ZF_RING_2"/>
    <property type="match status" value="1"/>
</dbReference>
<proteinExistence type="predicted"/>
<evidence type="ECO:0000313" key="8">
    <source>
        <dbReference type="Proteomes" id="UP000663828"/>
    </source>
</evidence>
<feature type="domain" description="RING-type" evidence="6">
    <location>
        <begin position="79"/>
        <end position="119"/>
    </location>
</feature>
<dbReference type="Proteomes" id="UP000663828">
    <property type="component" value="Unassembled WGS sequence"/>
</dbReference>
<dbReference type="Gene3D" id="3.30.40.10">
    <property type="entry name" value="Zinc/RING finger domain, C3HC4 (zinc finger)"/>
    <property type="match status" value="1"/>
</dbReference>
<keyword evidence="2 4" id="KW-0863">Zinc-finger</keyword>
<evidence type="ECO:0000313" key="7">
    <source>
        <dbReference type="EMBL" id="CAF1029541.1"/>
    </source>
</evidence>
<dbReference type="SMART" id="SM00184">
    <property type="entry name" value="RING"/>
    <property type="match status" value="1"/>
</dbReference>
<gene>
    <name evidence="7" type="ORF">XAT740_LOCUS14674</name>
</gene>
<feature type="non-terminal residue" evidence="7">
    <location>
        <position position="1"/>
    </location>
</feature>
<evidence type="ECO:0000256" key="1">
    <source>
        <dbReference type="ARBA" id="ARBA00022723"/>
    </source>
</evidence>
<feature type="region of interest" description="Disordered" evidence="5">
    <location>
        <begin position="363"/>
        <end position="388"/>
    </location>
</feature>
<keyword evidence="3" id="KW-0862">Zinc</keyword>
<feature type="compositionally biased region" description="Low complexity" evidence="5">
    <location>
        <begin position="318"/>
        <end position="329"/>
    </location>
</feature>
<dbReference type="InterPro" id="IPR027370">
    <property type="entry name" value="Znf-RING_euk"/>
</dbReference>
<dbReference type="InterPro" id="IPR001841">
    <property type="entry name" value="Znf_RING"/>
</dbReference>
<dbReference type="CDD" id="cd16449">
    <property type="entry name" value="RING-HC"/>
    <property type="match status" value="1"/>
</dbReference>
<feature type="compositionally biased region" description="Low complexity" evidence="5">
    <location>
        <begin position="36"/>
        <end position="51"/>
    </location>
</feature>
<feature type="compositionally biased region" description="Polar residues" evidence="5">
    <location>
        <begin position="371"/>
        <end position="388"/>
    </location>
</feature>
<dbReference type="Pfam" id="PF13445">
    <property type="entry name" value="zf-RING_UBOX"/>
    <property type="match status" value="1"/>
</dbReference>
<evidence type="ECO:0000256" key="2">
    <source>
        <dbReference type="ARBA" id="ARBA00022771"/>
    </source>
</evidence>
<evidence type="ECO:0000256" key="3">
    <source>
        <dbReference type="ARBA" id="ARBA00022833"/>
    </source>
</evidence>
<dbReference type="InterPro" id="IPR017907">
    <property type="entry name" value="Znf_RING_CS"/>
</dbReference>
<evidence type="ECO:0000259" key="6">
    <source>
        <dbReference type="PROSITE" id="PS50089"/>
    </source>
</evidence>
<dbReference type="InterPro" id="IPR011042">
    <property type="entry name" value="6-blade_b-propeller_TolB-like"/>
</dbReference>
<feature type="region of interest" description="Disordered" evidence="5">
    <location>
        <begin position="547"/>
        <end position="586"/>
    </location>
</feature>
<evidence type="ECO:0000256" key="4">
    <source>
        <dbReference type="PROSITE-ProRule" id="PRU00175"/>
    </source>
</evidence>
<dbReference type="Gene3D" id="2.120.10.30">
    <property type="entry name" value="TolB, C-terminal domain"/>
    <property type="match status" value="1"/>
</dbReference>
<evidence type="ECO:0000256" key="5">
    <source>
        <dbReference type="SAM" id="MobiDB-lite"/>
    </source>
</evidence>
<feature type="compositionally biased region" description="Polar residues" evidence="5">
    <location>
        <begin position="492"/>
        <end position="519"/>
    </location>
</feature>
<dbReference type="SUPFAM" id="SSF57850">
    <property type="entry name" value="RING/U-box"/>
    <property type="match status" value="1"/>
</dbReference>
<dbReference type="PROSITE" id="PS00518">
    <property type="entry name" value="ZF_RING_1"/>
    <property type="match status" value="1"/>
</dbReference>
<dbReference type="InterPro" id="IPR011044">
    <property type="entry name" value="Quino_amine_DH_bsu"/>
</dbReference>
<sequence length="1082" mass="122459">HVGLLLNCLKININEMSRVANNLPPMRYTNGAGQPTKSTLGRSSSTSSNGNNIGVIERRVFNVRSAAPASAQKETVHACPLCNSEYKDPRVLPCTHTYCFNCIRDKLINNSRLTCPKCHYQAHPFDEIQLQELPPNLILSQEWRIGARLTPSVPPLKKSMAYQPTVPSSVSSSTMNLPQQTAAQGSEKRRSIVVEYVPREIPLTNDTNLNGIASIVNAFNRTSTNGENENRTSRSSSISSIQPLVSNLIKIYSEATPVKTQRIEDTVSTDKHNELIKIFEQETTGQQQVRSASPMNIKQATHACDEITWDNLVHGTTPVVPSSSNQPQSAVENYHHPREEPERSVSVSSLNIENLREIVFSIQQQHQQQQSSEKPSTQQSTSFVDTQLSSRLSGSYRLQDVEDDDEDDIIEQIARKNHLHRQHVRQTSNTESIHSGHSDTVSRRSPIPPIIDNVQPRLSISSVHDQEDDKVSQRTTPPSRHSSDRFPPPPSQQQIDTQGSSSPSSLTKPRATSSISYRSSIHEDQHEQLVTPEIKIQRTERFNLNENNSPVFYRNNSSQAGSYSSTPTYRPSSMSNEHDEHIPQQRENYLSPTSPLLVPSVVSSRVETLLSDQKRLEREIEEQIRRLSYDYDDVRTQIDRKRSAIQTEVKNIATRLDDDITENYHRKQRIYADLAVDTNTVGTELERLRASTNNNKQLWDNLEQIESNIRNIRQAVEEQKEPYSALTFAEGRRAIGSDAIGQITSNGFESHRKHSLSTSSPLPSLEQPISSLTPYKYVKIDHLSTLEPEAIAITENKKTILLGICNKLFILNEFGDILKTIQLKPSIRGIAVSKKPQTYHIAYISHDEIVTMINTDTGEILDCVKETDSADDSGTFLPLGIDTDSINGCVYVCDYRNSCVIKFDDKLEFITQWRIYNHSDQYDEARPKLISIYGQRLYMIVEHSCKPYYNQGIAYTFSLHICDINSGNIIRIIDAKLLSTQRLRWPCSIHAISNNECYVLDTMTSGKYFNGQWQKHWSRVLDIRPDDANIVKELFQLDSEAATMALTKQTMIISANGEILFVDLAFIQQELQENDHENSYQN</sequence>
<dbReference type="SUPFAM" id="SSF50969">
    <property type="entry name" value="YVTN repeat-like/Quinoprotein amine dehydrogenase"/>
    <property type="match status" value="1"/>
</dbReference>
<protein>
    <recommendedName>
        <fullName evidence="6">RING-type domain-containing protein</fullName>
    </recommendedName>
</protein>
<dbReference type="EMBL" id="CAJNOR010000887">
    <property type="protein sequence ID" value="CAF1029541.1"/>
    <property type="molecule type" value="Genomic_DNA"/>
</dbReference>
<keyword evidence="1" id="KW-0479">Metal-binding</keyword>
<dbReference type="AlphaFoldDB" id="A0A814IUU7"/>
<feature type="region of interest" description="Disordered" evidence="5">
    <location>
        <begin position="315"/>
        <end position="347"/>
    </location>
</feature>
<organism evidence="7 8">
    <name type="scientific">Adineta ricciae</name>
    <name type="common">Rotifer</name>
    <dbReference type="NCBI Taxonomy" id="249248"/>
    <lineage>
        <taxon>Eukaryota</taxon>
        <taxon>Metazoa</taxon>
        <taxon>Spiralia</taxon>
        <taxon>Gnathifera</taxon>
        <taxon>Rotifera</taxon>
        <taxon>Eurotatoria</taxon>
        <taxon>Bdelloidea</taxon>
        <taxon>Adinetida</taxon>
        <taxon>Adinetidae</taxon>
        <taxon>Adineta</taxon>
    </lineage>
</organism>
<name>A0A814IUU7_ADIRI</name>
<dbReference type="GO" id="GO:0008270">
    <property type="term" value="F:zinc ion binding"/>
    <property type="evidence" value="ECO:0007669"/>
    <property type="project" value="UniProtKB-KW"/>
</dbReference>
<reference evidence="7" key="1">
    <citation type="submission" date="2021-02" db="EMBL/GenBank/DDBJ databases">
        <authorList>
            <person name="Nowell W R."/>
        </authorList>
    </citation>
    <scope>NUCLEOTIDE SEQUENCE</scope>
</reference>
<comment type="caution">
    <text evidence="7">The sequence shown here is derived from an EMBL/GenBank/DDBJ whole genome shotgun (WGS) entry which is preliminary data.</text>
</comment>
<accession>A0A814IUU7</accession>
<feature type="region of interest" description="Disordered" evidence="5">
    <location>
        <begin position="25"/>
        <end position="51"/>
    </location>
</feature>
<feature type="compositionally biased region" description="Basic and acidic residues" evidence="5">
    <location>
        <begin position="333"/>
        <end position="343"/>
    </location>
</feature>
<feature type="compositionally biased region" description="Low complexity" evidence="5">
    <location>
        <begin position="562"/>
        <end position="575"/>
    </location>
</feature>
<feature type="compositionally biased region" description="Polar residues" evidence="5">
    <location>
        <begin position="547"/>
        <end position="561"/>
    </location>
</feature>
<feature type="compositionally biased region" description="Basic residues" evidence="5">
    <location>
        <begin position="415"/>
        <end position="424"/>
    </location>
</feature>
<keyword evidence="8" id="KW-1185">Reference proteome</keyword>
<feature type="region of interest" description="Disordered" evidence="5">
    <location>
        <begin position="415"/>
        <end position="534"/>
    </location>
</feature>
<dbReference type="InterPro" id="IPR013083">
    <property type="entry name" value="Znf_RING/FYVE/PHD"/>
</dbReference>